<comment type="caution">
    <text evidence="1">The sequence shown here is derived from an EMBL/GenBank/DDBJ whole genome shotgun (WGS) entry which is preliminary data.</text>
</comment>
<keyword evidence="2" id="KW-1185">Reference proteome</keyword>
<organism evidence="1 2">
    <name type="scientific">Methylobacterium organophilum</name>
    <dbReference type="NCBI Taxonomy" id="410"/>
    <lineage>
        <taxon>Bacteria</taxon>
        <taxon>Pseudomonadati</taxon>
        <taxon>Pseudomonadota</taxon>
        <taxon>Alphaproteobacteria</taxon>
        <taxon>Hyphomicrobiales</taxon>
        <taxon>Methylobacteriaceae</taxon>
        <taxon>Methylobacterium</taxon>
    </lineage>
</organism>
<protein>
    <submittedName>
        <fullName evidence="1">Uncharacterized protein</fullName>
    </submittedName>
</protein>
<evidence type="ECO:0000313" key="1">
    <source>
        <dbReference type="EMBL" id="GJE29781.1"/>
    </source>
</evidence>
<dbReference type="Proteomes" id="UP001055156">
    <property type="component" value="Unassembled WGS sequence"/>
</dbReference>
<sequence>MSAKHRRLTRPILCLPRLWSVRVDGFGSGPYDPVVKATTMSGARYAAFKALRDAGYFSGRDGFRRFLANGVEVWPANFLEEINAPRIGGGR</sequence>
<reference evidence="1" key="2">
    <citation type="submission" date="2021-08" db="EMBL/GenBank/DDBJ databases">
        <authorList>
            <person name="Tani A."/>
            <person name="Ola A."/>
            <person name="Ogura Y."/>
            <person name="Katsura K."/>
            <person name="Hayashi T."/>
        </authorList>
    </citation>
    <scope>NUCLEOTIDE SEQUENCE</scope>
    <source>
        <strain evidence="1">NBRC 15689</strain>
    </source>
</reference>
<dbReference type="EMBL" id="BPQV01000020">
    <property type="protein sequence ID" value="GJE29781.1"/>
    <property type="molecule type" value="Genomic_DNA"/>
</dbReference>
<reference evidence="1" key="1">
    <citation type="journal article" date="2021" name="Front. Microbiol.">
        <title>Comprehensive Comparative Genomics and Phenotyping of Methylobacterium Species.</title>
        <authorList>
            <person name="Alessa O."/>
            <person name="Ogura Y."/>
            <person name="Fujitani Y."/>
            <person name="Takami H."/>
            <person name="Hayashi T."/>
            <person name="Sahin N."/>
            <person name="Tani A."/>
        </authorList>
    </citation>
    <scope>NUCLEOTIDE SEQUENCE</scope>
    <source>
        <strain evidence="1">NBRC 15689</strain>
    </source>
</reference>
<evidence type="ECO:0000313" key="2">
    <source>
        <dbReference type="Proteomes" id="UP001055156"/>
    </source>
</evidence>
<accession>A0ABQ4TH50</accession>
<gene>
    <name evidence="1" type="ORF">LKMONMHP_4667</name>
</gene>
<proteinExistence type="predicted"/>
<name>A0ABQ4TH50_METOR</name>